<evidence type="ECO:0000256" key="6">
    <source>
        <dbReference type="RuleBase" id="RU000477"/>
    </source>
</evidence>
<dbReference type="SUPFAM" id="SSF81338">
    <property type="entry name" value="Aquaporin-like"/>
    <property type="match status" value="1"/>
</dbReference>
<comment type="subcellular location">
    <subcellularLocation>
        <location evidence="1">Membrane</location>
        <topology evidence="1">Multi-pass membrane protein</topology>
    </subcellularLocation>
</comment>
<evidence type="ECO:0000313" key="9">
    <source>
        <dbReference type="Proteomes" id="UP001229421"/>
    </source>
</evidence>
<dbReference type="InterPro" id="IPR000425">
    <property type="entry name" value="MIP"/>
</dbReference>
<gene>
    <name evidence="8" type="ORF">QVD17_18038</name>
</gene>
<comment type="similarity">
    <text evidence="6">Belongs to the MIP/aquaporin (TC 1.A.8) family.</text>
</comment>
<feature type="transmembrane region" description="Helical" evidence="7">
    <location>
        <begin position="162"/>
        <end position="181"/>
    </location>
</feature>
<dbReference type="GO" id="GO:0016020">
    <property type="term" value="C:membrane"/>
    <property type="evidence" value="ECO:0007669"/>
    <property type="project" value="UniProtKB-SubCell"/>
</dbReference>
<organism evidence="8 9">
    <name type="scientific">Tagetes erecta</name>
    <name type="common">African marigold</name>
    <dbReference type="NCBI Taxonomy" id="13708"/>
    <lineage>
        <taxon>Eukaryota</taxon>
        <taxon>Viridiplantae</taxon>
        <taxon>Streptophyta</taxon>
        <taxon>Embryophyta</taxon>
        <taxon>Tracheophyta</taxon>
        <taxon>Spermatophyta</taxon>
        <taxon>Magnoliopsida</taxon>
        <taxon>eudicotyledons</taxon>
        <taxon>Gunneridae</taxon>
        <taxon>Pentapetalae</taxon>
        <taxon>asterids</taxon>
        <taxon>campanulids</taxon>
        <taxon>Asterales</taxon>
        <taxon>Asteraceae</taxon>
        <taxon>Asteroideae</taxon>
        <taxon>Heliantheae alliance</taxon>
        <taxon>Tageteae</taxon>
        <taxon>Tagetes</taxon>
    </lineage>
</organism>
<accession>A0AAD8KGT6</accession>
<dbReference type="PANTHER" id="PTHR45724:SF31">
    <property type="entry name" value="MAJOR INTRINSIC PROTEIN"/>
    <property type="match status" value="1"/>
</dbReference>
<dbReference type="GO" id="GO:0015267">
    <property type="term" value="F:channel activity"/>
    <property type="evidence" value="ECO:0007669"/>
    <property type="project" value="InterPro"/>
</dbReference>
<evidence type="ECO:0000313" key="8">
    <source>
        <dbReference type="EMBL" id="KAK1422752.1"/>
    </source>
</evidence>
<evidence type="ECO:0000256" key="1">
    <source>
        <dbReference type="ARBA" id="ARBA00004141"/>
    </source>
</evidence>
<dbReference type="Proteomes" id="UP001229421">
    <property type="component" value="Unassembled WGS sequence"/>
</dbReference>
<reference evidence="8" key="1">
    <citation type="journal article" date="2023" name="bioRxiv">
        <title>Improved chromosome-level genome assembly for marigold (Tagetes erecta).</title>
        <authorList>
            <person name="Jiang F."/>
            <person name="Yuan L."/>
            <person name="Wang S."/>
            <person name="Wang H."/>
            <person name="Xu D."/>
            <person name="Wang A."/>
            <person name="Fan W."/>
        </authorList>
    </citation>
    <scope>NUCLEOTIDE SEQUENCE</scope>
    <source>
        <strain evidence="8">WSJ</strain>
        <tissue evidence="8">Leaf</tissue>
    </source>
</reference>
<keyword evidence="4 7" id="KW-1133">Transmembrane helix</keyword>
<evidence type="ECO:0000256" key="5">
    <source>
        <dbReference type="ARBA" id="ARBA00023136"/>
    </source>
</evidence>
<dbReference type="PRINTS" id="PR00783">
    <property type="entry name" value="MINTRINSICP"/>
</dbReference>
<keyword evidence="3 6" id="KW-0812">Transmembrane</keyword>
<evidence type="ECO:0000256" key="2">
    <source>
        <dbReference type="ARBA" id="ARBA00022448"/>
    </source>
</evidence>
<dbReference type="InterPro" id="IPR034294">
    <property type="entry name" value="Aquaporin_transptr"/>
</dbReference>
<evidence type="ECO:0000256" key="4">
    <source>
        <dbReference type="ARBA" id="ARBA00022989"/>
    </source>
</evidence>
<keyword evidence="9" id="KW-1185">Reference proteome</keyword>
<dbReference type="EMBL" id="JAUHHV010000005">
    <property type="protein sequence ID" value="KAK1422752.1"/>
    <property type="molecule type" value="Genomic_DNA"/>
</dbReference>
<feature type="transmembrane region" description="Helical" evidence="7">
    <location>
        <begin position="77"/>
        <end position="99"/>
    </location>
</feature>
<name>A0AAD8KGT6_TARER</name>
<dbReference type="Pfam" id="PF00230">
    <property type="entry name" value="MIP"/>
    <property type="match status" value="1"/>
</dbReference>
<evidence type="ECO:0000256" key="3">
    <source>
        <dbReference type="ARBA" id="ARBA00022692"/>
    </source>
</evidence>
<dbReference type="PROSITE" id="PS00221">
    <property type="entry name" value="MIP"/>
    <property type="match status" value="1"/>
</dbReference>
<proteinExistence type="inferred from homology"/>
<dbReference type="InterPro" id="IPR022357">
    <property type="entry name" value="MIP_CS"/>
</dbReference>
<comment type="caution">
    <text evidence="8">The sequence shown here is derived from an EMBL/GenBank/DDBJ whole genome shotgun (WGS) entry which is preliminary data.</text>
</comment>
<feature type="transmembrane region" description="Helical" evidence="7">
    <location>
        <begin position="45"/>
        <end position="65"/>
    </location>
</feature>
<dbReference type="Gene3D" id="1.20.1080.10">
    <property type="entry name" value="Glycerol uptake facilitator protein"/>
    <property type="match status" value="1"/>
</dbReference>
<protein>
    <recommendedName>
        <fullName evidence="10">Aquaporin</fullName>
    </recommendedName>
</protein>
<keyword evidence="2 6" id="KW-0813">Transport</keyword>
<sequence length="183" mass="19800">MAMVETSVTTNHHHAITLTISNDDMTKHTTPSSSTFNTHQFSQKLLGEFFATYFLVFAGCGAIMVNMDKNGLIGQTGIALVWGAAVMIMVYTVGHVSGAHMNPAVTIALTSSKMFPWKEVLGYVTTQIVASTLACGTLRLIFDGTDDYFVGNVPPGSDLQSFVVEIIITFYLMFVISAVVTDD</sequence>
<evidence type="ECO:0000256" key="7">
    <source>
        <dbReference type="SAM" id="Phobius"/>
    </source>
</evidence>
<feature type="transmembrane region" description="Helical" evidence="7">
    <location>
        <begin position="120"/>
        <end position="142"/>
    </location>
</feature>
<dbReference type="AlphaFoldDB" id="A0AAD8KGT6"/>
<dbReference type="InterPro" id="IPR023271">
    <property type="entry name" value="Aquaporin-like"/>
</dbReference>
<keyword evidence="5 7" id="KW-0472">Membrane</keyword>
<evidence type="ECO:0008006" key="10">
    <source>
        <dbReference type="Google" id="ProtNLM"/>
    </source>
</evidence>
<dbReference type="PANTHER" id="PTHR45724">
    <property type="entry name" value="AQUAPORIN NIP2-1"/>
    <property type="match status" value="1"/>
</dbReference>